<evidence type="ECO:0000313" key="2">
    <source>
        <dbReference type="EMBL" id="PON35151.1"/>
    </source>
</evidence>
<evidence type="ECO:0000313" key="3">
    <source>
        <dbReference type="Proteomes" id="UP000237105"/>
    </source>
</evidence>
<name>A0A2P5AF31_PARAD</name>
<keyword evidence="3" id="KW-1185">Reference proteome</keyword>
<keyword evidence="1" id="KW-0472">Membrane</keyword>
<evidence type="ECO:0000256" key="1">
    <source>
        <dbReference type="SAM" id="Phobius"/>
    </source>
</evidence>
<accession>A0A2P5AF31</accession>
<sequence length="84" mass="9398">MVVDRRSIAAITIGRYFVLSPIPFVGIINAFFGHLVHMVYVCGTNDDISYQIPSFGTEMGFIALMLLCNSECSSIFVYLENLVR</sequence>
<keyword evidence="1" id="KW-0812">Transmembrane</keyword>
<protein>
    <submittedName>
        <fullName evidence="2">Uncharacterized protein</fullName>
    </submittedName>
</protein>
<feature type="transmembrane region" description="Helical" evidence="1">
    <location>
        <begin position="60"/>
        <end position="79"/>
    </location>
</feature>
<dbReference type="EMBL" id="JXTB01000625">
    <property type="protein sequence ID" value="PON35151.1"/>
    <property type="molecule type" value="Genomic_DNA"/>
</dbReference>
<dbReference type="AlphaFoldDB" id="A0A2P5AF31"/>
<proteinExistence type="predicted"/>
<dbReference type="OrthoDB" id="10326712at2759"/>
<reference evidence="3" key="1">
    <citation type="submission" date="2016-06" db="EMBL/GenBank/DDBJ databases">
        <title>Parallel loss of symbiosis genes in relatives of nitrogen-fixing non-legume Parasponia.</title>
        <authorList>
            <person name="Van Velzen R."/>
            <person name="Holmer R."/>
            <person name="Bu F."/>
            <person name="Rutten L."/>
            <person name="Van Zeijl A."/>
            <person name="Liu W."/>
            <person name="Santuari L."/>
            <person name="Cao Q."/>
            <person name="Sharma T."/>
            <person name="Shen D."/>
            <person name="Roswanjaya Y."/>
            <person name="Wardhani T."/>
            <person name="Kalhor M.S."/>
            <person name="Jansen J."/>
            <person name="Van den Hoogen J."/>
            <person name="Gungor B."/>
            <person name="Hartog M."/>
            <person name="Hontelez J."/>
            <person name="Verver J."/>
            <person name="Yang W.-C."/>
            <person name="Schijlen E."/>
            <person name="Repin R."/>
            <person name="Schilthuizen M."/>
            <person name="Schranz E."/>
            <person name="Heidstra R."/>
            <person name="Miyata K."/>
            <person name="Fedorova E."/>
            <person name="Kohlen W."/>
            <person name="Bisseling T."/>
            <person name="Smit S."/>
            <person name="Geurts R."/>
        </authorList>
    </citation>
    <scope>NUCLEOTIDE SEQUENCE [LARGE SCALE GENOMIC DNA]</scope>
    <source>
        <strain evidence="3">cv. WU1-14</strain>
    </source>
</reference>
<gene>
    <name evidence="2" type="ORF">PanWU01x14_338590</name>
</gene>
<dbReference type="Proteomes" id="UP000237105">
    <property type="component" value="Unassembled WGS sequence"/>
</dbReference>
<keyword evidence="1" id="KW-1133">Transmembrane helix</keyword>
<feature type="transmembrane region" description="Helical" evidence="1">
    <location>
        <begin position="16"/>
        <end position="40"/>
    </location>
</feature>
<organism evidence="2 3">
    <name type="scientific">Parasponia andersonii</name>
    <name type="common">Sponia andersonii</name>
    <dbReference type="NCBI Taxonomy" id="3476"/>
    <lineage>
        <taxon>Eukaryota</taxon>
        <taxon>Viridiplantae</taxon>
        <taxon>Streptophyta</taxon>
        <taxon>Embryophyta</taxon>
        <taxon>Tracheophyta</taxon>
        <taxon>Spermatophyta</taxon>
        <taxon>Magnoliopsida</taxon>
        <taxon>eudicotyledons</taxon>
        <taxon>Gunneridae</taxon>
        <taxon>Pentapetalae</taxon>
        <taxon>rosids</taxon>
        <taxon>fabids</taxon>
        <taxon>Rosales</taxon>
        <taxon>Cannabaceae</taxon>
        <taxon>Parasponia</taxon>
    </lineage>
</organism>
<comment type="caution">
    <text evidence="2">The sequence shown here is derived from an EMBL/GenBank/DDBJ whole genome shotgun (WGS) entry which is preliminary data.</text>
</comment>